<accession>A0A3B0JS75</accession>
<reference evidence="3" key="1">
    <citation type="submission" date="2018-01" db="EMBL/GenBank/DDBJ databases">
        <authorList>
            <person name="Alioto T."/>
            <person name="Alioto T."/>
        </authorList>
    </citation>
    <scope>NUCLEOTIDE SEQUENCE [LARGE SCALE GENOMIC DNA]</scope>
</reference>
<feature type="region of interest" description="Disordered" evidence="1">
    <location>
        <begin position="188"/>
        <end position="207"/>
    </location>
</feature>
<keyword evidence="3" id="KW-1185">Reference proteome</keyword>
<dbReference type="AlphaFoldDB" id="A0A3B0JS75"/>
<gene>
    <name evidence="2" type="ORF">DGUA_6G010933</name>
</gene>
<feature type="region of interest" description="Disordered" evidence="1">
    <location>
        <begin position="220"/>
        <end position="239"/>
    </location>
</feature>
<feature type="region of interest" description="Disordered" evidence="1">
    <location>
        <begin position="1"/>
        <end position="27"/>
    </location>
</feature>
<organism evidence="2 3">
    <name type="scientific">Drosophila guanche</name>
    <name type="common">Fruit fly</name>
    <dbReference type="NCBI Taxonomy" id="7266"/>
    <lineage>
        <taxon>Eukaryota</taxon>
        <taxon>Metazoa</taxon>
        <taxon>Ecdysozoa</taxon>
        <taxon>Arthropoda</taxon>
        <taxon>Hexapoda</taxon>
        <taxon>Insecta</taxon>
        <taxon>Pterygota</taxon>
        <taxon>Neoptera</taxon>
        <taxon>Endopterygota</taxon>
        <taxon>Diptera</taxon>
        <taxon>Brachycera</taxon>
        <taxon>Muscomorpha</taxon>
        <taxon>Ephydroidea</taxon>
        <taxon>Drosophilidae</taxon>
        <taxon>Drosophila</taxon>
        <taxon>Sophophora</taxon>
    </lineage>
</organism>
<proteinExistence type="predicted"/>
<dbReference type="OrthoDB" id="10567558at2759"/>
<feature type="region of interest" description="Disordered" evidence="1">
    <location>
        <begin position="98"/>
        <end position="178"/>
    </location>
</feature>
<feature type="compositionally biased region" description="Acidic residues" evidence="1">
    <location>
        <begin position="163"/>
        <end position="178"/>
    </location>
</feature>
<feature type="compositionally biased region" description="Basic and acidic residues" evidence="1">
    <location>
        <begin position="222"/>
        <end position="233"/>
    </location>
</feature>
<dbReference type="Proteomes" id="UP000268350">
    <property type="component" value="Unassembled WGS sequence"/>
</dbReference>
<dbReference type="OMA" id="CQYASIG"/>
<dbReference type="EMBL" id="OUUW01000003">
    <property type="protein sequence ID" value="SPP78310.1"/>
    <property type="molecule type" value="Genomic_DNA"/>
</dbReference>
<evidence type="ECO:0000313" key="2">
    <source>
        <dbReference type="EMBL" id="SPP78310.1"/>
    </source>
</evidence>
<protein>
    <submittedName>
        <fullName evidence="2">Uncharacterized protein</fullName>
    </submittedName>
</protein>
<feature type="compositionally biased region" description="Acidic residues" evidence="1">
    <location>
        <begin position="98"/>
        <end position="120"/>
    </location>
</feature>
<name>A0A3B0JS75_DROGU</name>
<evidence type="ECO:0000313" key="3">
    <source>
        <dbReference type="Proteomes" id="UP000268350"/>
    </source>
</evidence>
<evidence type="ECO:0000256" key="1">
    <source>
        <dbReference type="SAM" id="MobiDB-lite"/>
    </source>
</evidence>
<feature type="compositionally biased region" description="Low complexity" evidence="1">
    <location>
        <begin position="123"/>
        <end position="132"/>
    </location>
</feature>
<feature type="compositionally biased region" description="Low complexity" evidence="1">
    <location>
        <begin position="151"/>
        <end position="162"/>
    </location>
</feature>
<feature type="compositionally biased region" description="Acidic residues" evidence="1">
    <location>
        <begin position="133"/>
        <end position="150"/>
    </location>
</feature>
<sequence>MSRISNQDERTKSLDKKTPDQGTKKQVEEVVGDRFGQEGPLDYDDTSVEELVEKWKQLSEERDCQFASIGLQSEKIFAELSCISQQIKQIQLSSDEQDVLDNQANDDEAVENQANDDEALAIEAVDNQAADDQVVDNQEDDNQVDDDQADTDQAVDNQAADDQVVDNQEDENQADDDQAVAAELVEINQDHGDEENQANEAKDDTDQFYSQFDADQLFAYEGDSHQDDADRGDASVAPS</sequence>